<dbReference type="EMBL" id="KQ434809">
    <property type="protein sequence ID" value="KZC06426.1"/>
    <property type="molecule type" value="Genomic_DNA"/>
</dbReference>
<sequence length="116" mass="13499">MRDRVEKVVRRMDGMEGEKKDGQRAGDREDRTHRNTHKLRCNYKPQRGDRSRRLRGQTYRISETLPRGTDDRIADTIGPVVRERGGRSRGKKNVEKNLSKKGKETERKSRGIIDPA</sequence>
<keyword evidence="3" id="KW-1185">Reference proteome</keyword>
<evidence type="ECO:0000256" key="1">
    <source>
        <dbReference type="SAM" id="MobiDB-lite"/>
    </source>
</evidence>
<name>A0A154P3C9_DUFNO</name>
<feature type="compositionally biased region" description="Basic and acidic residues" evidence="1">
    <location>
        <begin position="81"/>
        <end position="116"/>
    </location>
</feature>
<reference evidence="2 3" key="1">
    <citation type="submission" date="2015-07" db="EMBL/GenBank/DDBJ databases">
        <title>The genome of Dufourea novaeangliae.</title>
        <authorList>
            <person name="Pan H."/>
            <person name="Kapheim K."/>
        </authorList>
    </citation>
    <scope>NUCLEOTIDE SEQUENCE [LARGE SCALE GENOMIC DNA]</scope>
    <source>
        <strain evidence="2">0120121106</strain>
        <tissue evidence="2">Whole body</tissue>
    </source>
</reference>
<gene>
    <name evidence="2" type="ORF">WN55_10336</name>
</gene>
<protein>
    <submittedName>
        <fullName evidence="2">Uncharacterized protein</fullName>
    </submittedName>
</protein>
<organism evidence="2 3">
    <name type="scientific">Dufourea novaeangliae</name>
    <name type="common">Sweat bee</name>
    <dbReference type="NCBI Taxonomy" id="178035"/>
    <lineage>
        <taxon>Eukaryota</taxon>
        <taxon>Metazoa</taxon>
        <taxon>Ecdysozoa</taxon>
        <taxon>Arthropoda</taxon>
        <taxon>Hexapoda</taxon>
        <taxon>Insecta</taxon>
        <taxon>Pterygota</taxon>
        <taxon>Neoptera</taxon>
        <taxon>Endopterygota</taxon>
        <taxon>Hymenoptera</taxon>
        <taxon>Apocrita</taxon>
        <taxon>Aculeata</taxon>
        <taxon>Apoidea</taxon>
        <taxon>Anthophila</taxon>
        <taxon>Halictidae</taxon>
        <taxon>Rophitinae</taxon>
        <taxon>Dufourea</taxon>
    </lineage>
</organism>
<feature type="region of interest" description="Disordered" evidence="1">
    <location>
        <begin position="1"/>
        <end position="116"/>
    </location>
</feature>
<evidence type="ECO:0000313" key="3">
    <source>
        <dbReference type="Proteomes" id="UP000076502"/>
    </source>
</evidence>
<dbReference type="AlphaFoldDB" id="A0A154P3C9"/>
<proteinExistence type="predicted"/>
<evidence type="ECO:0000313" key="2">
    <source>
        <dbReference type="EMBL" id="KZC06426.1"/>
    </source>
</evidence>
<feature type="compositionally biased region" description="Basic and acidic residues" evidence="1">
    <location>
        <begin position="1"/>
        <end position="33"/>
    </location>
</feature>
<dbReference type="Proteomes" id="UP000076502">
    <property type="component" value="Unassembled WGS sequence"/>
</dbReference>
<accession>A0A154P3C9</accession>